<name>A0ABU8RTE5_9SPHN</name>
<accession>A0ABU8RTE5</accession>
<evidence type="ECO:0000256" key="4">
    <source>
        <dbReference type="SAM" id="MobiDB-lite"/>
    </source>
</evidence>
<dbReference type="InterPro" id="IPR036890">
    <property type="entry name" value="HATPase_C_sf"/>
</dbReference>
<dbReference type="SMART" id="SM00388">
    <property type="entry name" value="HisKA"/>
    <property type="match status" value="1"/>
</dbReference>
<keyword evidence="5" id="KW-0472">Membrane</keyword>
<keyword evidence="3" id="KW-0597">Phosphoprotein</keyword>
<dbReference type="CDD" id="cd00082">
    <property type="entry name" value="HisKA"/>
    <property type="match status" value="1"/>
</dbReference>
<evidence type="ECO:0000256" key="3">
    <source>
        <dbReference type="ARBA" id="ARBA00022553"/>
    </source>
</evidence>
<dbReference type="PANTHER" id="PTHR43065">
    <property type="entry name" value="SENSOR HISTIDINE KINASE"/>
    <property type="match status" value="1"/>
</dbReference>
<dbReference type="InterPro" id="IPR036097">
    <property type="entry name" value="HisK_dim/P_sf"/>
</dbReference>
<evidence type="ECO:0000313" key="8">
    <source>
        <dbReference type="Proteomes" id="UP001361239"/>
    </source>
</evidence>
<dbReference type="SMART" id="SM00387">
    <property type="entry name" value="HATPase_c"/>
    <property type="match status" value="1"/>
</dbReference>
<dbReference type="Gene3D" id="1.10.287.130">
    <property type="match status" value="1"/>
</dbReference>
<reference evidence="7 8" key="1">
    <citation type="submission" date="2024-03" db="EMBL/GenBank/DDBJ databases">
        <authorList>
            <person name="Jo J.-H."/>
        </authorList>
    </citation>
    <scope>NUCLEOTIDE SEQUENCE [LARGE SCALE GENOMIC DNA]</scope>
    <source>
        <strain evidence="7 8">PS1R-30</strain>
    </source>
</reference>
<keyword evidence="5" id="KW-1133">Transmembrane helix</keyword>
<dbReference type="GO" id="GO:0005524">
    <property type="term" value="F:ATP binding"/>
    <property type="evidence" value="ECO:0007669"/>
    <property type="project" value="UniProtKB-KW"/>
</dbReference>
<dbReference type="RefSeq" id="WP_339586189.1">
    <property type="nucleotide sequence ID" value="NZ_JBBHJZ010000001.1"/>
</dbReference>
<evidence type="ECO:0000313" key="7">
    <source>
        <dbReference type="EMBL" id="MEJ5976272.1"/>
    </source>
</evidence>
<comment type="caution">
    <text evidence="7">The sequence shown here is derived from an EMBL/GenBank/DDBJ whole genome shotgun (WGS) entry which is preliminary data.</text>
</comment>
<keyword evidence="7" id="KW-0547">Nucleotide-binding</keyword>
<dbReference type="Proteomes" id="UP001361239">
    <property type="component" value="Unassembled WGS sequence"/>
</dbReference>
<feature type="region of interest" description="Disordered" evidence="4">
    <location>
        <begin position="18"/>
        <end position="37"/>
    </location>
</feature>
<dbReference type="Pfam" id="PF02518">
    <property type="entry name" value="HATPase_c"/>
    <property type="match status" value="1"/>
</dbReference>
<sequence length="695" mass="75501">MHKQPIWRIVVQRVRGDSARRSHSSVPGAPIMTTRPGKQPSSFSRALLVNIIAFYGALALGSLAIMAWQATESTNEAAARGITEMLDGSASRIGQLVHAAELAAGSLERVALDNPIDGGSLRPSLDKLLAAFEQHPYLSYMGIIVPTTGEYGLLERKANGRIGLVLYPEARRRDALVRTFTLVEEGFVADRSYPSNGYDARTRPFYRGAVNGPAAGGWMPIYPWRDYARPEQPLWGFSFVKALRDDRGSIRGVIDTDFDMPALNRLVRALSNEYHGQIQVLQLGPKPRLIAGPGLTTTPRDTPADLLALTREAGTPFVGKMALDGSRKWVATRQIPIAGGERWLVVVSRPAQFFDTILHRQLIQSLLLGLAAAAGIGLLSLRIGRRFGRPLADLEGYFARVGRSDPTLRDRQIPASAHDFQETSRLGLAIDRMLVERADLEQRLAQRQRLEALGQLTGGIAHDFNNLLAVIIGSSEDLVEDLRDREHLELAGLILSTSERAAELTGRMLSFARKQALSPCLVDVDSLIDGLLPLLRRSVPNEIAIRHQAASLPNTVFVDPTQLEMALLNLVINARDAMPDGGIIAIGAEHFATGESRTLHAELRPGRYVRVFVADDGAGMGEEIARQAFDPFFTTKGIGSGTGLGLSMVYGFASQSGGHAEIISRYGEGTTVRLYLPAAPARASDKSEAPMPGPS</sequence>
<dbReference type="Pfam" id="PF00512">
    <property type="entry name" value="HisKA"/>
    <property type="match status" value="1"/>
</dbReference>
<evidence type="ECO:0000256" key="1">
    <source>
        <dbReference type="ARBA" id="ARBA00000085"/>
    </source>
</evidence>
<dbReference type="PRINTS" id="PR00344">
    <property type="entry name" value="BCTRLSENSOR"/>
</dbReference>
<keyword evidence="5" id="KW-0812">Transmembrane</keyword>
<gene>
    <name evidence="7" type="ORF">WG901_06480</name>
</gene>
<evidence type="ECO:0000256" key="2">
    <source>
        <dbReference type="ARBA" id="ARBA00012438"/>
    </source>
</evidence>
<dbReference type="SUPFAM" id="SSF55874">
    <property type="entry name" value="ATPase domain of HSP90 chaperone/DNA topoisomerase II/histidine kinase"/>
    <property type="match status" value="1"/>
</dbReference>
<dbReference type="SUPFAM" id="SSF47384">
    <property type="entry name" value="Homodimeric domain of signal transducing histidine kinase"/>
    <property type="match status" value="1"/>
</dbReference>
<proteinExistence type="predicted"/>
<dbReference type="PROSITE" id="PS50109">
    <property type="entry name" value="HIS_KIN"/>
    <property type="match status" value="1"/>
</dbReference>
<dbReference type="InterPro" id="IPR003661">
    <property type="entry name" value="HisK_dim/P_dom"/>
</dbReference>
<protein>
    <recommendedName>
        <fullName evidence="2">histidine kinase</fullName>
        <ecNumber evidence="2">2.7.13.3</ecNumber>
    </recommendedName>
</protein>
<keyword evidence="8" id="KW-1185">Reference proteome</keyword>
<dbReference type="Gene3D" id="3.30.565.10">
    <property type="entry name" value="Histidine kinase-like ATPase, C-terminal domain"/>
    <property type="match status" value="1"/>
</dbReference>
<dbReference type="Gene3D" id="3.30.450.20">
    <property type="entry name" value="PAS domain"/>
    <property type="match status" value="1"/>
</dbReference>
<evidence type="ECO:0000256" key="5">
    <source>
        <dbReference type="SAM" id="Phobius"/>
    </source>
</evidence>
<keyword evidence="7" id="KW-0067">ATP-binding</keyword>
<feature type="transmembrane region" description="Helical" evidence="5">
    <location>
        <begin position="47"/>
        <end position="68"/>
    </location>
</feature>
<comment type="catalytic activity">
    <reaction evidence="1">
        <text>ATP + protein L-histidine = ADP + protein N-phospho-L-histidine.</text>
        <dbReference type="EC" id="2.7.13.3"/>
    </reaction>
</comment>
<dbReference type="EC" id="2.7.13.3" evidence="2"/>
<feature type="domain" description="Histidine kinase" evidence="6">
    <location>
        <begin position="459"/>
        <end position="680"/>
    </location>
</feature>
<dbReference type="InterPro" id="IPR005467">
    <property type="entry name" value="His_kinase_dom"/>
</dbReference>
<evidence type="ECO:0000259" key="6">
    <source>
        <dbReference type="PROSITE" id="PS50109"/>
    </source>
</evidence>
<dbReference type="EMBL" id="JBBHJZ010000001">
    <property type="protein sequence ID" value="MEJ5976272.1"/>
    <property type="molecule type" value="Genomic_DNA"/>
</dbReference>
<organism evidence="7 8">
    <name type="scientific">Novosphingobium anseongense</name>
    <dbReference type="NCBI Taxonomy" id="3133436"/>
    <lineage>
        <taxon>Bacteria</taxon>
        <taxon>Pseudomonadati</taxon>
        <taxon>Pseudomonadota</taxon>
        <taxon>Alphaproteobacteria</taxon>
        <taxon>Sphingomonadales</taxon>
        <taxon>Sphingomonadaceae</taxon>
        <taxon>Novosphingobium</taxon>
    </lineage>
</organism>
<dbReference type="InterPro" id="IPR004358">
    <property type="entry name" value="Sig_transdc_His_kin-like_C"/>
</dbReference>
<dbReference type="PANTHER" id="PTHR43065:SF49">
    <property type="entry name" value="HISTIDINE KINASE"/>
    <property type="match status" value="1"/>
</dbReference>
<dbReference type="InterPro" id="IPR003594">
    <property type="entry name" value="HATPase_dom"/>
</dbReference>